<reference evidence="2" key="1">
    <citation type="submission" date="2020-03" db="EMBL/GenBank/DDBJ databases">
        <authorList>
            <person name="Weist P."/>
        </authorList>
    </citation>
    <scope>NUCLEOTIDE SEQUENCE</scope>
</reference>
<dbReference type="AlphaFoldDB" id="A0A9N7VZ35"/>
<accession>A0A9N7VZ35</accession>
<proteinExistence type="predicted"/>
<evidence type="ECO:0000313" key="2">
    <source>
        <dbReference type="EMBL" id="CAB1459798.1"/>
    </source>
</evidence>
<keyword evidence="1" id="KW-0732">Signal</keyword>
<feature type="signal peptide" evidence="1">
    <location>
        <begin position="1"/>
        <end position="23"/>
    </location>
</feature>
<evidence type="ECO:0000313" key="3">
    <source>
        <dbReference type="Proteomes" id="UP001153269"/>
    </source>
</evidence>
<evidence type="ECO:0000256" key="1">
    <source>
        <dbReference type="SAM" id="SignalP"/>
    </source>
</evidence>
<feature type="chain" id="PRO_5040110165" evidence="1">
    <location>
        <begin position="24"/>
        <end position="193"/>
    </location>
</feature>
<comment type="caution">
    <text evidence="2">The sequence shown here is derived from an EMBL/GenBank/DDBJ whole genome shotgun (WGS) entry which is preliminary data.</text>
</comment>
<organism evidence="2 3">
    <name type="scientific">Pleuronectes platessa</name>
    <name type="common">European plaice</name>
    <dbReference type="NCBI Taxonomy" id="8262"/>
    <lineage>
        <taxon>Eukaryota</taxon>
        <taxon>Metazoa</taxon>
        <taxon>Chordata</taxon>
        <taxon>Craniata</taxon>
        <taxon>Vertebrata</taxon>
        <taxon>Euteleostomi</taxon>
        <taxon>Actinopterygii</taxon>
        <taxon>Neopterygii</taxon>
        <taxon>Teleostei</taxon>
        <taxon>Neoteleostei</taxon>
        <taxon>Acanthomorphata</taxon>
        <taxon>Carangaria</taxon>
        <taxon>Pleuronectiformes</taxon>
        <taxon>Pleuronectoidei</taxon>
        <taxon>Pleuronectidae</taxon>
        <taxon>Pleuronectes</taxon>
    </lineage>
</organism>
<name>A0A9N7VZ35_PLEPL</name>
<protein>
    <submittedName>
        <fullName evidence="2">Uncharacterized protein</fullName>
    </submittedName>
</protein>
<dbReference type="EMBL" id="CADEAL010004447">
    <property type="protein sequence ID" value="CAB1459798.1"/>
    <property type="molecule type" value="Genomic_DNA"/>
</dbReference>
<dbReference type="Proteomes" id="UP001153269">
    <property type="component" value="Unassembled WGS sequence"/>
</dbReference>
<keyword evidence="3" id="KW-1185">Reference proteome</keyword>
<sequence length="193" mass="21032">MAARSRITVLLLIFLLSTEHSFAVNLNELAPLVNKLLSEYRFNGMFSLAVSIPLNQDQNKNQNQNQGANQIIQEVLKSDHAANVKNKINKGEVYIGSRVVAAEVRRLEKAKVRPLPPQKGVLSQVEVAPPQRAVLRMNLSGAALTDEGAEAAQCAYITTAAPVDPESVEDEEGHNEAYWCALTAPHSAPHSTL</sequence>
<gene>
    <name evidence="2" type="ORF">PLEPLA_LOCUS47635</name>
</gene>